<name>A0A9X4LK37_9BURK</name>
<keyword evidence="2" id="KW-1185">Reference proteome</keyword>
<protein>
    <recommendedName>
        <fullName evidence="3">Cobalt-zinc-cadmium resistance protein</fullName>
    </recommendedName>
</protein>
<dbReference type="EMBL" id="SGUG01000004">
    <property type="protein sequence ID" value="MDG0861548.1"/>
    <property type="molecule type" value="Genomic_DNA"/>
</dbReference>
<reference evidence="1" key="1">
    <citation type="submission" date="2019-02" db="EMBL/GenBank/DDBJ databases">
        <title>Draft genome of the type strain Pelomonas aquatica CCUG 52575T.</title>
        <authorList>
            <person name="Gomila M."/>
            <person name="Lalucat J."/>
        </authorList>
    </citation>
    <scope>NUCLEOTIDE SEQUENCE</scope>
    <source>
        <strain evidence="1">CCUG 52575</strain>
    </source>
</reference>
<evidence type="ECO:0000313" key="2">
    <source>
        <dbReference type="Proteomes" id="UP001152766"/>
    </source>
</evidence>
<accession>A0A9X4LK37</accession>
<sequence length="112" mass="12177">MLAVLPFQFVWGAAAGYCQHEQGVDVSHFGHHAHKHAGKAGKAADASVEKTEQVGGDDADCIACHMSCVTFVSETQFLLSADQVAHEVPTVRRDHSRLLVPSIERPKWAELT</sequence>
<dbReference type="AlphaFoldDB" id="A0A9X4LK37"/>
<dbReference type="Proteomes" id="UP001152766">
    <property type="component" value="Unassembled WGS sequence"/>
</dbReference>
<evidence type="ECO:0008006" key="3">
    <source>
        <dbReference type="Google" id="ProtNLM"/>
    </source>
</evidence>
<gene>
    <name evidence="1" type="ORF">EXJ73_03550</name>
</gene>
<evidence type="ECO:0000313" key="1">
    <source>
        <dbReference type="EMBL" id="MDG0861548.1"/>
    </source>
</evidence>
<comment type="caution">
    <text evidence="1">The sequence shown here is derived from an EMBL/GenBank/DDBJ whole genome shotgun (WGS) entry which is preliminary data.</text>
</comment>
<proteinExistence type="predicted"/>
<organism evidence="1 2">
    <name type="scientific">Pelomonas aquatica</name>
    <dbReference type="NCBI Taxonomy" id="431058"/>
    <lineage>
        <taxon>Bacteria</taxon>
        <taxon>Pseudomonadati</taxon>
        <taxon>Pseudomonadota</taxon>
        <taxon>Betaproteobacteria</taxon>
        <taxon>Burkholderiales</taxon>
        <taxon>Sphaerotilaceae</taxon>
        <taxon>Roseateles</taxon>
    </lineage>
</organism>